<dbReference type="InterPro" id="IPR010620">
    <property type="entry name" value="SBBP_repeat"/>
</dbReference>
<dbReference type="RefSeq" id="WP_082351055.1">
    <property type="nucleotide sequence ID" value="NZ_CP010802.1"/>
</dbReference>
<dbReference type="AlphaFoldDB" id="A0A0M5IKI6"/>
<dbReference type="Pfam" id="PF13205">
    <property type="entry name" value="Big_5"/>
    <property type="match status" value="1"/>
</dbReference>
<reference evidence="3 4" key="1">
    <citation type="submission" date="2015-07" db="EMBL/GenBank/DDBJ databases">
        <title>Isolation and Genomic Characterization of a Novel Halophilic Metal-Reducing Deltaproteobacterium from the Deep Subsurface.</title>
        <authorList>
            <person name="Badalamenti J.P."/>
            <person name="Summers Z.M."/>
            <person name="Gralnick J.A."/>
            <person name="Bond D.R."/>
        </authorList>
    </citation>
    <scope>NUCLEOTIDE SEQUENCE [LARGE SCALE GENOMIC DNA]</scope>
    <source>
        <strain evidence="3 4">WTL</strain>
    </source>
</reference>
<proteinExistence type="predicted"/>
<protein>
    <recommendedName>
        <fullName evidence="2">SbsA Ig-like domain-containing protein</fullName>
    </recommendedName>
</protein>
<dbReference type="PANTHER" id="PTHR35580:SF1">
    <property type="entry name" value="PHYTASE-LIKE DOMAIN-CONTAINING PROTEIN"/>
    <property type="match status" value="1"/>
</dbReference>
<dbReference type="PATRIC" id="fig|1603606.3.peg.831"/>
<sequence length="544" mass="54486">MTRMTIDSKAVVLVGLLLAGLTAACGGGSGNVVPTPPVVTATSPAEGSAPVAATVAIEAFFDRRINPQTVHNGTFVVRAGGVGIPGQVLLDPLGTRVTFIPSNPLPPGTTISATLTTAIAAQDGGTLAADHDWTFFTETLSWGAGARQFGTAAFDAVRGTAMDGVGNLYLVGETGGALTADPGNGGADIFLAKYDATGTRQWLRQLGTVADDFGYAVAVDGGGSVYLAGGTGGALTASPSQGGTDIFVAKYDGGGTRQWLRQFGSAGEDAAYGLAVDGLGNLLVAGGASGVLGSDPFVGGTDLFVAKYDSLGTQAWLRQGGTLSADLAYGVAADGSGNVYAVGATQGGLDGNAGAGSDDLFLLKYDGAGIRLWTRQLGTVSSDVAYGVALDHAGSVYVAGATSGALDGNLRQGGEDAFLLKYDGSGGLLWSRQFGTVSADAARSVACDPHGQISVAGDTFGSLGELNASAGNSDLFVVRYDGEGSRRWARQIGTGGADRGYGVETDGGENAFVAGMVSGALDANPWAGGEDAVLVKYDASGNRQ</sequence>
<keyword evidence="4" id="KW-1185">Reference proteome</keyword>
<keyword evidence="1" id="KW-0732">Signal</keyword>
<evidence type="ECO:0000313" key="3">
    <source>
        <dbReference type="EMBL" id="ALC15548.1"/>
    </source>
</evidence>
<dbReference type="SUPFAM" id="SSF63829">
    <property type="entry name" value="Calcium-dependent phosphotriesterase"/>
    <property type="match status" value="1"/>
</dbReference>
<name>A0A0M5IKI6_9BACT</name>
<evidence type="ECO:0000259" key="2">
    <source>
        <dbReference type="Pfam" id="PF13205"/>
    </source>
</evidence>
<organism evidence="3 4">
    <name type="scientific">Desulfuromonas soudanensis</name>
    <dbReference type="NCBI Taxonomy" id="1603606"/>
    <lineage>
        <taxon>Bacteria</taxon>
        <taxon>Pseudomonadati</taxon>
        <taxon>Thermodesulfobacteriota</taxon>
        <taxon>Desulfuromonadia</taxon>
        <taxon>Desulfuromonadales</taxon>
        <taxon>Desulfuromonadaceae</taxon>
        <taxon>Desulfuromonas</taxon>
    </lineage>
</organism>
<evidence type="ECO:0000256" key="1">
    <source>
        <dbReference type="ARBA" id="ARBA00022729"/>
    </source>
</evidence>
<evidence type="ECO:0000313" key="4">
    <source>
        <dbReference type="Proteomes" id="UP000057158"/>
    </source>
</evidence>
<dbReference type="Gene3D" id="2.120.10.30">
    <property type="entry name" value="TolB, C-terminal domain"/>
    <property type="match status" value="1"/>
</dbReference>
<dbReference type="OrthoDB" id="5388988at2"/>
<dbReference type="Pfam" id="PF06739">
    <property type="entry name" value="SBBP"/>
    <property type="match status" value="2"/>
</dbReference>
<dbReference type="KEGG" id="des:DSOUD_0761"/>
<dbReference type="SUPFAM" id="SSF101898">
    <property type="entry name" value="NHL repeat"/>
    <property type="match status" value="1"/>
</dbReference>
<accession>A0A0M5IKI6</accession>
<gene>
    <name evidence="3" type="ORF">DSOUD_0761</name>
</gene>
<dbReference type="InterPro" id="IPR052918">
    <property type="entry name" value="Motility_Chemotaxis_Reg"/>
</dbReference>
<dbReference type="InterPro" id="IPR032812">
    <property type="entry name" value="SbsA_Ig"/>
</dbReference>
<feature type="domain" description="SbsA Ig-like" evidence="2">
    <location>
        <begin position="35"/>
        <end position="137"/>
    </location>
</feature>
<dbReference type="InterPro" id="IPR011042">
    <property type="entry name" value="6-blade_b-propeller_TolB-like"/>
</dbReference>
<dbReference type="STRING" id="1603606.DSOUD_0761"/>
<dbReference type="PROSITE" id="PS51257">
    <property type="entry name" value="PROKAR_LIPOPROTEIN"/>
    <property type="match status" value="1"/>
</dbReference>
<dbReference type="Proteomes" id="UP000057158">
    <property type="component" value="Chromosome"/>
</dbReference>
<dbReference type="EMBL" id="CP010802">
    <property type="protein sequence ID" value="ALC15548.1"/>
    <property type="molecule type" value="Genomic_DNA"/>
</dbReference>
<dbReference type="PANTHER" id="PTHR35580">
    <property type="entry name" value="CELL SURFACE GLYCOPROTEIN (S-LAYER PROTEIN)-LIKE PROTEIN"/>
    <property type="match status" value="1"/>
</dbReference>